<evidence type="ECO:0000313" key="4">
    <source>
        <dbReference type="Proteomes" id="UP000023152"/>
    </source>
</evidence>
<feature type="non-terminal residue" evidence="3">
    <location>
        <position position="1"/>
    </location>
</feature>
<name>X6N273_RETFI</name>
<accession>X6N273</accession>
<evidence type="ECO:0000256" key="2">
    <source>
        <dbReference type="SAM" id="Phobius"/>
    </source>
</evidence>
<keyword evidence="2" id="KW-0472">Membrane</keyword>
<evidence type="ECO:0000313" key="3">
    <source>
        <dbReference type="EMBL" id="ETO19377.1"/>
    </source>
</evidence>
<feature type="transmembrane region" description="Helical" evidence="2">
    <location>
        <begin position="20"/>
        <end position="39"/>
    </location>
</feature>
<dbReference type="AlphaFoldDB" id="X6N273"/>
<reference evidence="3 4" key="1">
    <citation type="journal article" date="2013" name="Curr. Biol.">
        <title>The Genome of the Foraminiferan Reticulomyxa filosa.</title>
        <authorList>
            <person name="Glockner G."/>
            <person name="Hulsmann N."/>
            <person name="Schleicher M."/>
            <person name="Noegel A.A."/>
            <person name="Eichinger L."/>
            <person name="Gallinger C."/>
            <person name="Pawlowski J."/>
            <person name="Sierra R."/>
            <person name="Euteneuer U."/>
            <person name="Pillet L."/>
            <person name="Moustafa A."/>
            <person name="Platzer M."/>
            <person name="Groth M."/>
            <person name="Szafranski K."/>
            <person name="Schliwa M."/>
        </authorList>
    </citation>
    <scope>NUCLEOTIDE SEQUENCE [LARGE SCALE GENOMIC DNA]</scope>
</reference>
<feature type="transmembrane region" description="Helical" evidence="2">
    <location>
        <begin position="45"/>
        <end position="73"/>
    </location>
</feature>
<feature type="region of interest" description="Disordered" evidence="1">
    <location>
        <begin position="202"/>
        <end position="223"/>
    </location>
</feature>
<proteinExistence type="predicted"/>
<keyword evidence="4" id="KW-1185">Reference proteome</keyword>
<dbReference type="EMBL" id="ASPP01013720">
    <property type="protein sequence ID" value="ETO19377.1"/>
    <property type="molecule type" value="Genomic_DNA"/>
</dbReference>
<comment type="caution">
    <text evidence="3">The sequence shown here is derived from an EMBL/GenBank/DDBJ whole genome shotgun (WGS) entry which is preliminary data.</text>
</comment>
<gene>
    <name evidence="3" type="ORF">RFI_17853</name>
</gene>
<keyword evidence="2" id="KW-1133">Transmembrane helix</keyword>
<feature type="non-terminal residue" evidence="3">
    <location>
        <position position="295"/>
    </location>
</feature>
<evidence type="ECO:0000256" key="1">
    <source>
        <dbReference type="SAM" id="MobiDB-lite"/>
    </source>
</evidence>
<keyword evidence="2" id="KW-0812">Transmembrane</keyword>
<feature type="compositionally biased region" description="Basic and acidic residues" evidence="1">
    <location>
        <begin position="202"/>
        <end position="218"/>
    </location>
</feature>
<protein>
    <submittedName>
        <fullName evidence="3">Uncharacterized protein</fullName>
    </submittedName>
</protein>
<organism evidence="3 4">
    <name type="scientific">Reticulomyxa filosa</name>
    <dbReference type="NCBI Taxonomy" id="46433"/>
    <lineage>
        <taxon>Eukaryota</taxon>
        <taxon>Sar</taxon>
        <taxon>Rhizaria</taxon>
        <taxon>Retaria</taxon>
        <taxon>Foraminifera</taxon>
        <taxon>Monothalamids</taxon>
        <taxon>Reticulomyxidae</taxon>
        <taxon>Reticulomyxa</taxon>
    </lineage>
</organism>
<dbReference type="Gene3D" id="3.30.450.200">
    <property type="match status" value="1"/>
</dbReference>
<sequence>NYFGLRKKRLVEKRFKPTILVFVFVLFSVKKCLVFNEFYCCFKQIFFFNFCIFLCLQFVVKIFLEFFFLFAIVKNTKLRIVTILSCGVTFFMKSYHLIENVCGTLEGVNTIFEYLDHQFMSQTQASTPQYSASADSTNEEPPRLFEYFAVVGLEQTNFALSPESQISIDTKDLGFRPVIKYAYNGKRVLKALKAQSTLSASVKEDTGESKGNTNEKTESLTQEEVNEECEVLMQIRKFCFPDLSEIIKKYLTIIEKFKTGDKFYRALFQHPLQSEKFDFVLSRNGSAQLYGHCRR</sequence>
<dbReference type="Proteomes" id="UP000023152">
    <property type="component" value="Unassembled WGS sequence"/>
</dbReference>